<comment type="subcellular location">
    <subcellularLocation>
        <location evidence="1">Nucleus</location>
    </subcellularLocation>
</comment>
<organism evidence="15 17">
    <name type="scientific">Nelumbo nucifera</name>
    <name type="common">Sacred lotus</name>
    <dbReference type="NCBI Taxonomy" id="4432"/>
    <lineage>
        <taxon>Eukaryota</taxon>
        <taxon>Viridiplantae</taxon>
        <taxon>Streptophyta</taxon>
        <taxon>Embryophyta</taxon>
        <taxon>Tracheophyta</taxon>
        <taxon>Spermatophyta</taxon>
        <taxon>Magnoliopsida</taxon>
        <taxon>Proteales</taxon>
        <taxon>Nelumbonaceae</taxon>
        <taxon>Nelumbo</taxon>
    </lineage>
</organism>
<reference evidence="16 17" key="1">
    <citation type="submission" date="2025-04" db="UniProtKB">
        <authorList>
            <consortium name="RefSeq"/>
        </authorList>
    </citation>
    <scope>IDENTIFICATION</scope>
</reference>
<protein>
    <submittedName>
        <fullName evidence="16 17">Protein MICRORCHIDIA 6-like</fullName>
    </submittedName>
</protein>
<evidence type="ECO:0000313" key="16">
    <source>
        <dbReference type="RefSeq" id="XP_010270557.1"/>
    </source>
</evidence>
<dbReference type="GO" id="GO:0031047">
    <property type="term" value="P:regulatory ncRNA-mediated gene silencing"/>
    <property type="evidence" value="ECO:0007669"/>
    <property type="project" value="UniProtKB-KW"/>
</dbReference>
<keyword evidence="7" id="KW-0863">Zinc-finger</keyword>
<keyword evidence="3" id="KW-0540">Nuclease</keyword>
<gene>
    <name evidence="16 17" type="primary">LOC104606855</name>
</gene>
<keyword evidence="12" id="KW-0539">Nucleus</keyword>
<dbReference type="Proteomes" id="UP000189703">
    <property type="component" value="Unplaced"/>
</dbReference>
<keyword evidence="11" id="KW-0234">DNA repair</keyword>
<dbReference type="InterPro" id="IPR011124">
    <property type="entry name" value="Znf_CW"/>
</dbReference>
<feature type="compositionally biased region" description="Basic and acidic residues" evidence="13">
    <location>
        <begin position="830"/>
        <end position="856"/>
    </location>
</feature>
<evidence type="ECO:0000256" key="2">
    <source>
        <dbReference type="ARBA" id="ARBA00007845"/>
    </source>
</evidence>
<accession>A0A1U8ARM0</accession>
<name>A0A1U8ARM0_NELNU</name>
<dbReference type="GO" id="GO:0008270">
    <property type="term" value="F:zinc ion binding"/>
    <property type="evidence" value="ECO:0007669"/>
    <property type="project" value="UniProtKB-KW"/>
</dbReference>
<keyword evidence="8" id="KW-0862">Zinc</keyword>
<dbReference type="Pfam" id="PF13589">
    <property type="entry name" value="HATPase_c_3"/>
    <property type="match status" value="1"/>
</dbReference>
<dbReference type="PROSITE" id="PS51050">
    <property type="entry name" value="ZF_CW"/>
    <property type="match status" value="1"/>
</dbReference>
<dbReference type="OMA" id="DAIACTH"/>
<feature type="domain" description="CW-type" evidence="14">
    <location>
        <begin position="750"/>
        <end position="800"/>
    </location>
</feature>
<dbReference type="Pfam" id="PF17942">
    <property type="entry name" value="Morc6_S5"/>
    <property type="match status" value="1"/>
</dbReference>
<evidence type="ECO:0000256" key="9">
    <source>
        <dbReference type="ARBA" id="ARBA00023054"/>
    </source>
</evidence>
<dbReference type="GO" id="GO:0031349">
    <property type="term" value="P:positive regulation of defense response"/>
    <property type="evidence" value="ECO:0007669"/>
    <property type="project" value="UniProtKB-ARBA"/>
</dbReference>
<dbReference type="Gene3D" id="3.30.565.10">
    <property type="entry name" value="Histidine kinase-like ATPase, C-terminal domain"/>
    <property type="match status" value="1"/>
</dbReference>
<keyword evidence="4" id="KW-0479">Metal-binding</keyword>
<keyword evidence="10" id="KW-0943">RNA-mediated gene silencing</keyword>
<dbReference type="InterPro" id="IPR041006">
    <property type="entry name" value="Morc_S5"/>
</dbReference>
<dbReference type="Gene3D" id="3.30.40.100">
    <property type="match status" value="1"/>
</dbReference>
<dbReference type="GO" id="GO:0005634">
    <property type="term" value="C:nucleus"/>
    <property type="evidence" value="ECO:0000318"/>
    <property type="project" value="GO_Central"/>
</dbReference>
<feature type="region of interest" description="Disordered" evidence="13">
    <location>
        <begin position="830"/>
        <end position="875"/>
    </location>
</feature>
<dbReference type="OrthoDB" id="757982at2759"/>
<sequence>MSSCSGNKAGHLHLNLNEPPSEDGSGCYVMLTKDQKPISRTECLNPPFKVSSCWSISKLVRLGLEPNLSRLPHFVLCPAFQNDHQVKEWSVFMNFLQRYKKVAIVKSGSCVFYILPPEANTDFSRAIVKFELSLDVTKHGASDRTSMDSKQRMLVRSTCSKNATQSIPFGEVARSSRQFVEESGDSSDANIRHFNSHVKKHLSNFKIPMTVAGQSWGRSQTMELKHDDHLDKKCTFVRENGPHVSMEEHPIDLKVSQAPGSNNSHESRREAYNKFQNMEVNQDHMDRKFASLGEMAGSNAPMVKDPPNLKFSQTTCNHNVYECREEACSRSQPIQLKQDVPLEKNVVRVDPSYLRTLGQVHSGWIFGAIAELVDNSRDAKATKLDISIDIVYSKLFGKEIPMLSIVDDGHGMSHEEILRMVSFGHKKPNGDDHDHIGRFGVGFKTGAMRLGRDAIVLTQTSNSRSVAFLSQSLNAGRDNVEIPIISYCRQGQFMERDTSVQSEALAEYNLKCIRNYSPFNEYFIGEKSALFNAEGTGTQIYIWNLDEWGSDYCLEWQSGKSGESSSNKCDILIRSRRIRSRPGQISKMVPLDYSLRSYLEVIFLDPRMKISVQGSLVKSRPLAKFLSKTKIVKGEIMGKPVSLTVGRCQKEWERVNCGIFLYWHGRLIEAYKRVGGMVHNADMGRGIIGVIDVTNVMSDGNGHVWVHNNKQGFQDCEAYAVLESWLGNEADKYWDENYDSLLLVKGDSCYKPDEEWVQCDKCRKWRKLESGFDTRKLPQEWFCQLEPYNGSCKTPEELAEPGVITVAAKRSGYELDQKYATCEEAMQKVHTTEHKLSGDSDEDRSTLEEDNQDVKHRGVVLKRLRRGPARAHKKA</sequence>
<dbReference type="InterPro" id="IPR036890">
    <property type="entry name" value="HATPase_C_sf"/>
</dbReference>
<keyword evidence="5" id="KW-0255">Endonuclease</keyword>
<evidence type="ECO:0000259" key="14">
    <source>
        <dbReference type="PROSITE" id="PS51050"/>
    </source>
</evidence>
<proteinExistence type="inferred from homology"/>
<evidence type="ECO:0000256" key="3">
    <source>
        <dbReference type="ARBA" id="ARBA00022722"/>
    </source>
</evidence>
<evidence type="ECO:0000256" key="1">
    <source>
        <dbReference type="ARBA" id="ARBA00004123"/>
    </source>
</evidence>
<feature type="compositionally biased region" description="Basic residues" evidence="13">
    <location>
        <begin position="857"/>
        <end position="875"/>
    </location>
</feature>
<dbReference type="eggNOG" id="KOG1845">
    <property type="taxonomic scope" value="Eukaryota"/>
</dbReference>
<evidence type="ECO:0000313" key="17">
    <source>
        <dbReference type="RefSeq" id="XP_010270558.1"/>
    </source>
</evidence>
<dbReference type="RefSeq" id="XP_010270557.1">
    <property type="nucleotide sequence ID" value="XM_010272255.2"/>
</dbReference>
<keyword evidence="6" id="KW-0227">DNA damage</keyword>
<comment type="similarity">
    <text evidence="2">Belongs to the MORC ATPase protein family.</text>
</comment>
<evidence type="ECO:0000256" key="6">
    <source>
        <dbReference type="ARBA" id="ARBA00022763"/>
    </source>
</evidence>
<dbReference type="PANTHER" id="PTHR23336">
    <property type="entry name" value="ZINC FINGER CW-TYPE COILED-COIL DOMAIN PROTEIN 3"/>
    <property type="match status" value="1"/>
</dbReference>
<dbReference type="SUPFAM" id="SSF55874">
    <property type="entry name" value="ATPase domain of HSP90 chaperone/DNA topoisomerase II/histidine kinase"/>
    <property type="match status" value="1"/>
</dbReference>
<evidence type="ECO:0000256" key="8">
    <source>
        <dbReference type="ARBA" id="ARBA00022833"/>
    </source>
</evidence>
<dbReference type="KEGG" id="nnu:104606855"/>
<evidence type="ECO:0000256" key="11">
    <source>
        <dbReference type="ARBA" id="ARBA00023204"/>
    </source>
</evidence>
<dbReference type="RefSeq" id="XP_010270558.1">
    <property type="nucleotide sequence ID" value="XM_010272256.2"/>
</dbReference>
<dbReference type="AlphaFoldDB" id="A0A1U8ARM0"/>
<evidence type="ECO:0000256" key="4">
    <source>
        <dbReference type="ARBA" id="ARBA00022723"/>
    </source>
</evidence>
<keyword evidence="15" id="KW-1185">Reference proteome</keyword>
<evidence type="ECO:0000256" key="5">
    <source>
        <dbReference type="ARBA" id="ARBA00022759"/>
    </source>
</evidence>
<evidence type="ECO:0000256" key="12">
    <source>
        <dbReference type="ARBA" id="ARBA00023242"/>
    </source>
</evidence>
<evidence type="ECO:0000256" key="10">
    <source>
        <dbReference type="ARBA" id="ARBA00023158"/>
    </source>
</evidence>
<evidence type="ECO:0000313" key="15">
    <source>
        <dbReference type="Proteomes" id="UP000189703"/>
    </source>
</evidence>
<dbReference type="InterPro" id="IPR045261">
    <property type="entry name" value="MORC_ATPase"/>
</dbReference>
<dbReference type="GeneID" id="104606855"/>
<keyword evidence="5" id="KW-0378">Hydrolase</keyword>
<evidence type="ECO:0000256" key="7">
    <source>
        <dbReference type="ARBA" id="ARBA00022771"/>
    </source>
</evidence>
<evidence type="ECO:0000256" key="13">
    <source>
        <dbReference type="SAM" id="MobiDB-lite"/>
    </source>
</evidence>
<dbReference type="PANTHER" id="PTHR23336:SF11">
    <property type="entry name" value="OS06G0622000 PROTEIN"/>
    <property type="match status" value="1"/>
</dbReference>
<dbReference type="GO" id="GO:0006281">
    <property type="term" value="P:DNA repair"/>
    <property type="evidence" value="ECO:0007669"/>
    <property type="project" value="UniProtKB-KW"/>
</dbReference>
<dbReference type="GO" id="GO:0004519">
    <property type="term" value="F:endonuclease activity"/>
    <property type="evidence" value="ECO:0007669"/>
    <property type="project" value="UniProtKB-KW"/>
</dbReference>
<dbReference type="Pfam" id="PF07496">
    <property type="entry name" value="zf-CW"/>
    <property type="match status" value="1"/>
</dbReference>
<keyword evidence="9" id="KW-0175">Coiled coil</keyword>
<dbReference type="GO" id="GO:0016887">
    <property type="term" value="F:ATP hydrolysis activity"/>
    <property type="evidence" value="ECO:0007669"/>
    <property type="project" value="InterPro"/>
</dbReference>